<feature type="domain" description="Trigger factor ribosome-binding bacterial" evidence="1">
    <location>
        <begin position="2"/>
        <end position="46"/>
    </location>
</feature>
<reference evidence="2 3" key="1">
    <citation type="submission" date="2018-06" db="EMBL/GenBank/DDBJ databases">
        <authorList>
            <consortium name="Pathogen Informatics"/>
            <person name="Doyle S."/>
        </authorList>
    </citation>
    <scope>NUCLEOTIDE SEQUENCE [LARGE SCALE GENOMIC DNA]</scope>
    <source>
        <strain evidence="2 3">NCTC8261</strain>
    </source>
</reference>
<protein>
    <submittedName>
        <fullName evidence="2">Trigger factor</fullName>
        <ecNumber evidence="2">5.2.1.8</ecNumber>
    </submittedName>
</protein>
<evidence type="ECO:0000313" key="2">
    <source>
        <dbReference type="EMBL" id="SUH39120.1"/>
    </source>
</evidence>
<dbReference type="EMBL" id="UGXT01000002">
    <property type="protein sequence ID" value="SUH39120.1"/>
    <property type="molecule type" value="Genomic_DNA"/>
</dbReference>
<organism evidence="2 3">
    <name type="scientific">Salmonella enterica I</name>
    <dbReference type="NCBI Taxonomy" id="59201"/>
    <lineage>
        <taxon>Bacteria</taxon>
        <taxon>Pseudomonadati</taxon>
        <taxon>Pseudomonadota</taxon>
        <taxon>Gammaproteobacteria</taxon>
        <taxon>Enterobacterales</taxon>
        <taxon>Enterobacteriaceae</taxon>
        <taxon>Salmonella</taxon>
    </lineage>
</organism>
<evidence type="ECO:0000313" key="3">
    <source>
        <dbReference type="Proteomes" id="UP000254712"/>
    </source>
</evidence>
<dbReference type="Proteomes" id="UP000254712">
    <property type="component" value="Unassembled WGS sequence"/>
</dbReference>
<dbReference type="SUPFAM" id="SSF54534">
    <property type="entry name" value="FKBP-like"/>
    <property type="match status" value="1"/>
</dbReference>
<proteinExistence type="predicted"/>
<dbReference type="EC" id="5.2.1.8" evidence="2"/>
<name>A0A379WYU4_SALET</name>
<dbReference type="GO" id="GO:0003755">
    <property type="term" value="F:peptidyl-prolyl cis-trans isomerase activity"/>
    <property type="evidence" value="ECO:0007669"/>
    <property type="project" value="UniProtKB-EC"/>
</dbReference>
<dbReference type="Pfam" id="PF05697">
    <property type="entry name" value="Trigger_N"/>
    <property type="match status" value="1"/>
</dbReference>
<accession>A0A379WYU4</accession>
<dbReference type="AlphaFoldDB" id="A0A379WYU4"/>
<dbReference type="Gene3D" id="1.10.3120.10">
    <property type="entry name" value="Trigger factor, C-terminal domain"/>
    <property type="match status" value="1"/>
</dbReference>
<evidence type="ECO:0000259" key="1">
    <source>
        <dbReference type="Pfam" id="PF05697"/>
    </source>
</evidence>
<keyword evidence="2" id="KW-0413">Isomerase</keyword>
<gene>
    <name evidence="2" type="primary">tig_4</name>
    <name evidence="2" type="ORF">NCTC8261_05471</name>
</gene>
<dbReference type="GO" id="GO:0006457">
    <property type="term" value="P:protein folding"/>
    <property type="evidence" value="ECO:0007669"/>
    <property type="project" value="InterPro"/>
</dbReference>
<dbReference type="InterPro" id="IPR037041">
    <property type="entry name" value="Trigger_fac_C_sf"/>
</dbReference>
<sequence length="65" mass="7453">MGEDFTYSVEFEVYPEVELTGLESIEVEKPVVEVTDADVDVMLDTLRKQQATWKEKTALLMRKTA</sequence>
<dbReference type="GO" id="GO:0015031">
    <property type="term" value="P:protein transport"/>
    <property type="evidence" value="ECO:0007669"/>
    <property type="project" value="InterPro"/>
</dbReference>
<dbReference type="InterPro" id="IPR008881">
    <property type="entry name" value="Trigger_fac_ribosome-bd_bac"/>
</dbReference>